<accession>A0AAE4SDS1</accession>
<dbReference type="Proteomes" id="UP001271789">
    <property type="component" value="Unassembled WGS sequence"/>
</dbReference>
<protein>
    <submittedName>
        <fullName evidence="2">Uncharacterized protein</fullName>
    </submittedName>
</protein>
<keyword evidence="1" id="KW-1133">Transmembrane helix</keyword>
<gene>
    <name evidence="2" type="ORF">MsAg5_17830</name>
</gene>
<keyword evidence="3" id="KW-1185">Reference proteome</keyword>
<reference evidence="2" key="1">
    <citation type="submission" date="2023-06" db="EMBL/GenBank/DDBJ databases">
        <title>Genome sequence of Methanosarcinaceae archaeon Ag5.</title>
        <authorList>
            <person name="Protasov E."/>
            <person name="Platt K."/>
            <person name="Poehlein A."/>
            <person name="Daniel R."/>
            <person name="Brune A."/>
        </authorList>
    </citation>
    <scope>NUCLEOTIDE SEQUENCE</scope>
    <source>
        <strain evidence="2">Ag5</strain>
    </source>
</reference>
<proteinExistence type="predicted"/>
<name>A0AAE4SDS1_9EURY</name>
<keyword evidence="1" id="KW-0812">Transmembrane</keyword>
<comment type="caution">
    <text evidence="2">The sequence shown here is derived from an EMBL/GenBank/DDBJ whole genome shotgun (WGS) entry which is preliminary data.</text>
</comment>
<dbReference type="EMBL" id="JAWDKD010000028">
    <property type="protein sequence ID" value="MDV0447866.1"/>
    <property type="molecule type" value="Genomic_DNA"/>
</dbReference>
<feature type="transmembrane region" description="Helical" evidence="1">
    <location>
        <begin position="77"/>
        <end position="95"/>
    </location>
</feature>
<keyword evidence="1" id="KW-0472">Membrane</keyword>
<evidence type="ECO:0000313" key="3">
    <source>
        <dbReference type="Proteomes" id="UP001271789"/>
    </source>
</evidence>
<evidence type="ECO:0000256" key="1">
    <source>
        <dbReference type="SAM" id="Phobius"/>
    </source>
</evidence>
<organism evidence="2 3">
    <name type="scientific">Methanolapillus africanus</name>
    <dbReference type="NCBI Taxonomy" id="3028297"/>
    <lineage>
        <taxon>Archaea</taxon>
        <taxon>Methanobacteriati</taxon>
        <taxon>Methanobacteriota</taxon>
        <taxon>Stenosarchaea group</taxon>
        <taxon>Methanomicrobia</taxon>
        <taxon>Methanosarcinales</taxon>
        <taxon>Methanosarcinaceae</taxon>
        <taxon>Methanolapillus</taxon>
    </lineage>
</organism>
<evidence type="ECO:0000313" key="2">
    <source>
        <dbReference type="EMBL" id="MDV0447866.1"/>
    </source>
</evidence>
<dbReference type="AlphaFoldDB" id="A0AAE4SDS1"/>
<sequence length="98" mass="11931">MFLQKYNDFVSLPPAAEMILINHYCISGFFRRSKIKIYINYLFIISLIEKKKQTAKQIYLPIKNVYIILENNVFKKILQIILFIKMLMVWYNIWYDLV</sequence>